<keyword evidence="7 11" id="KW-0812">Transmembrane</keyword>
<gene>
    <name evidence="13" type="ORF">SAMN04488558_10337</name>
</gene>
<dbReference type="GO" id="GO:0005886">
    <property type="term" value="C:plasma membrane"/>
    <property type="evidence" value="ECO:0007669"/>
    <property type="project" value="UniProtKB-SubCell"/>
</dbReference>
<evidence type="ECO:0000256" key="9">
    <source>
        <dbReference type="ARBA" id="ARBA00023136"/>
    </source>
</evidence>
<evidence type="ECO:0000256" key="11">
    <source>
        <dbReference type="SAM" id="Phobius"/>
    </source>
</evidence>
<keyword evidence="14" id="KW-1185">Reference proteome</keyword>
<evidence type="ECO:0000256" key="10">
    <source>
        <dbReference type="ARBA" id="ARBA00024973"/>
    </source>
</evidence>
<evidence type="ECO:0000259" key="12">
    <source>
        <dbReference type="Pfam" id="PF02687"/>
    </source>
</evidence>
<dbReference type="PANTHER" id="PTHR43738:SF1">
    <property type="entry name" value="HEMIN TRANSPORT SYSTEM PERMEASE PROTEIN HRTB-RELATED"/>
    <property type="match status" value="1"/>
</dbReference>
<comment type="subcellular location">
    <subcellularLocation>
        <location evidence="1">Cell membrane</location>
        <topology evidence="1">Multi-pass membrane protein</topology>
    </subcellularLocation>
</comment>
<reference evidence="13 14" key="1">
    <citation type="submission" date="2016-10" db="EMBL/GenBank/DDBJ databases">
        <authorList>
            <person name="de Groot N.N."/>
        </authorList>
    </citation>
    <scope>NUCLEOTIDE SEQUENCE [LARGE SCALE GENOMIC DNA]</scope>
    <source>
        <strain evidence="13 14">DSM 15695</strain>
    </source>
</reference>
<dbReference type="PANTHER" id="PTHR43738">
    <property type="entry name" value="ABC TRANSPORTER, MEMBRANE PROTEIN"/>
    <property type="match status" value="1"/>
</dbReference>
<protein>
    <recommendedName>
        <fullName evidence="4">Putative hemin transport system permease protein HrtB</fullName>
    </recommendedName>
</protein>
<organism evidence="13 14">
    <name type="scientific">Ignavigranum ruoffiae</name>
    <dbReference type="NCBI Taxonomy" id="89093"/>
    <lineage>
        <taxon>Bacteria</taxon>
        <taxon>Bacillati</taxon>
        <taxon>Bacillota</taxon>
        <taxon>Bacilli</taxon>
        <taxon>Lactobacillales</taxon>
        <taxon>Aerococcaceae</taxon>
        <taxon>Ignavigranum</taxon>
    </lineage>
</organism>
<evidence type="ECO:0000313" key="13">
    <source>
        <dbReference type="EMBL" id="SEP89838.1"/>
    </source>
</evidence>
<evidence type="ECO:0000256" key="6">
    <source>
        <dbReference type="ARBA" id="ARBA00022475"/>
    </source>
</evidence>
<evidence type="ECO:0000256" key="3">
    <source>
        <dbReference type="ARBA" id="ARBA00011131"/>
    </source>
</evidence>
<feature type="transmembrane region" description="Helical" evidence="11">
    <location>
        <begin position="279"/>
        <end position="304"/>
    </location>
</feature>
<evidence type="ECO:0000256" key="4">
    <source>
        <dbReference type="ARBA" id="ARBA00016962"/>
    </source>
</evidence>
<comment type="function">
    <text evidence="10">Part of the ABC transporter complex hrt involved in hemin import. Responsible for the translocation of the substrate across the membrane.</text>
</comment>
<comment type="similarity">
    <text evidence="2">Belongs to the ABC-4 integral membrane protein family. HrtB subfamily.</text>
</comment>
<dbReference type="InterPro" id="IPR003838">
    <property type="entry name" value="ABC3_permease_C"/>
</dbReference>
<dbReference type="Proteomes" id="UP000198833">
    <property type="component" value="Unassembled WGS sequence"/>
</dbReference>
<dbReference type="OrthoDB" id="384327at2"/>
<keyword evidence="9 11" id="KW-0472">Membrane</keyword>
<keyword evidence="8 11" id="KW-1133">Transmembrane helix</keyword>
<keyword evidence="5" id="KW-0813">Transport</keyword>
<evidence type="ECO:0000256" key="2">
    <source>
        <dbReference type="ARBA" id="ARBA00008697"/>
    </source>
</evidence>
<evidence type="ECO:0000256" key="5">
    <source>
        <dbReference type="ARBA" id="ARBA00022448"/>
    </source>
</evidence>
<evidence type="ECO:0000256" key="8">
    <source>
        <dbReference type="ARBA" id="ARBA00022989"/>
    </source>
</evidence>
<evidence type="ECO:0000313" key="14">
    <source>
        <dbReference type="Proteomes" id="UP000198833"/>
    </source>
</evidence>
<evidence type="ECO:0000256" key="7">
    <source>
        <dbReference type="ARBA" id="ARBA00022692"/>
    </source>
</evidence>
<dbReference type="STRING" id="89093.SAMN04488558_10337"/>
<evidence type="ECO:0000256" key="1">
    <source>
        <dbReference type="ARBA" id="ARBA00004651"/>
    </source>
</evidence>
<name>A0A1H9BN76_9LACT</name>
<feature type="domain" description="ABC3 transporter permease C-terminal" evidence="12">
    <location>
        <begin position="238"/>
        <end position="350"/>
    </location>
</feature>
<dbReference type="Pfam" id="PF02687">
    <property type="entry name" value="FtsX"/>
    <property type="match status" value="1"/>
</dbReference>
<accession>A0A1H9BN76</accession>
<dbReference type="RefSeq" id="WP_092570752.1">
    <property type="nucleotide sequence ID" value="NZ_CALUDV010000006.1"/>
</dbReference>
<feature type="transmembrane region" description="Helical" evidence="11">
    <location>
        <begin position="237"/>
        <end position="259"/>
    </location>
</feature>
<dbReference type="EMBL" id="FOEN01000003">
    <property type="protein sequence ID" value="SEP89838.1"/>
    <property type="molecule type" value="Genomic_DNA"/>
</dbReference>
<proteinExistence type="inferred from homology"/>
<dbReference type="AlphaFoldDB" id="A0A1H9BN76"/>
<comment type="subunit">
    <text evidence="3">The complex is composed of two ATP-binding proteins (HrtA), two transmembrane proteins (HrtB) and a solute-binding protein.</text>
</comment>
<keyword evidence="6" id="KW-1003">Cell membrane</keyword>
<sequence length="355" mass="39080">MFLAWNEMKYAKLRYLMVVSLMFLIAYLVFFLTGLAFGLAQANRTAVDKWEAQSILLAKDVNAKLNLSHISATEFDQVDAQDKASLRQSAAVVDHPSFSEKVGVTFFGIEKNQFLMPNVIEGTSIQKDNQVIVDESLIDEGQINIGDKLTITGTDTELEIVGITNHAQLSVSPVVYMNVTTFAKVQNVAPSQDSEIPINAIVVRGQDVDYDKDKLELLSIDDFINDLPGYSAQNLTFIFMIGFLIVIAAIVVGIFMYILTMQKQHIFGVMKVEGISTGFIAWSVIAQTFLLAMIGVVLGLLLTYLTASFLPEAIPFSMNHWFNLIISALMISFALLGAVFSVGAIAKIDPLDAIE</sequence>
<dbReference type="InterPro" id="IPR051125">
    <property type="entry name" value="ABC-4/HrtB_transporter"/>
</dbReference>
<feature type="transmembrane region" description="Helical" evidence="11">
    <location>
        <begin position="324"/>
        <end position="346"/>
    </location>
</feature>